<evidence type="ECO:0000256" key="2">
    <source>
        <dbReference type="SAM" id="SignalP"/>
    </source>
</evidence>
<dbReference type="Proteomes" id="UP000075880">
    <property type="component" value="Unassembled WGS sequence"/>
</dbReference>
<accession>A0AAG5CYK1</accession>
<keyword evidence="2" id="KW-0732">Signal</keyword>
<feature type="signal peptide" evidence="2">
    <location>
        <begin position="1"/>
        <end position="17"/>
    </location>
</feature>
<protein>
    <submittedName>
        <fullName evidence="3">Uncharacterized protein</fullName>
    </submittedName>
</protein>
<organism evidence="3 4">
    <name type="scientific">Anopheles atroparvus</name>
    <name type="common">European mosquito</name>
    <dbReference type="NCBI Taxonomy" id="41427"/>
    <lineage>
        <taxon>Eukaryota</taxon>
        <taxon>Metazoa</taxon>
        <taxon>Ecdysozoa</taxon>
        <taxon>Arthropoda</taxon>
        <taxon>Hexapoda</taxon>
        <taxon>Insecta</taxon>
        <taxon>Pterygota</taxon>
        <taxon>Neoptera</taxon>
        <taxon>Endopterygota</taxon>
        <taxon>Diptera</taxon>
        <taxon>Nematocera</taxon>
        <taxon>Culicoidea</taxon>
        <taxon>Culicidae</taxon>
        <taxon>Anophelinae</taxon>
        <taxon>Anopheles</taxon>
    </lineage>
</organism>
<feature type="region of interest" description="Disordered" evidence="1">
    <location>
        <begin position="80"/>
        <end position="99"/>
    </location>
</feature>
<sequence length="171" mass="19692">MLLQFILALSLVSVSLAQDYGSDPNYPDYPSYPDYTANTNPPAYPDYGTNPEEYPEPQYPDYTYVETVETTTVTTTIPTIRRQPTARRQAPRISTRRQAPSRPANRIVRWYILNGNGIPLRTAVARSYRTSSLPYGLPSFYRTQPLGSRALRPNRAQGQQLQRRIVDWWYL</sequence>
<keyword evidence="4" id="KW-1185">Reference proteome</keyword>
<reference evidence="3" key="1">
    <citation type="submission" date="2024-04" db="UniProtKB">
        <authorList>
            <consortium name="EnsemblMetazoa"/>
        </authorList>
    </citation>
    <scope>IDENTIFICATION</scope>
    <source>
        <strain evidence="3">EBRO</strain>
    </source>
</reference>
<dbReference type="AlphaFoldDB" id="A0AAG5CYK1"/>
<evidence type="ECO:0000256" key="1">
    <source>
        <dbReference type="SAM" id="MobiDB-lite"/>
    </source>
</evidence>
<feature type="compositionally biased region" description="Low complexity" evidence="1">
    <location>
        <begin position="80"/>
        <end position="93"/>
    </location>
</feature>
<evidence type="ECO:0000313" key="4">
    <source>
        <dbReference type="Proteomes" id="UP000075880"/>
    </source>
</evidence>
<feature type="chain" id="PRO_5042501414" evidence="2">
    <location>
        <begin position="18"/>
        <end position="171"/>
    </location>
</feature>
<name>A0AAG5CYK1_ANOAO</name>
<dbReference type="EnsemblMetazoa" id="ENSAATROPT004133">
    <property type="protein sequence ID" value="ENSAATROPP003967"/>
    <property type="gene ID" value="ENSAATROPG003273"/>
</dbReference>
<evidence type="ECO:0000313" key="3">
    <source>
        <dbReference type="EnsemblMetazoa" id="ENSAATROPP003967"/>
    </source>
</evidence>
<proteinExistence type="predicted"/>